<evidence type="ECO:0000313" key="2">
    <source>
        <dbReference type="Proteomes" id="UP000292459"/>
    </source>
</evidence>
<keyword evidence="2" id="KW-1185">Reference proteome</keyword>
<gene>
    <name evidence="1" type="ORF">DYY88_16585</name>
</gene>
<dbReference type="EMBL" id="QVFV01000004">
    <property type="protein sequence ID" value="RZM77260.1"/>
    <property type="molecule type" value="Genomic_DNA"/>
</dbReference>
<comment type="caution">
    <text evidence="1">The sequence shown here is derived from an EMBL/GenBank/DDBJ whole genome shotgun (WGS) entry which is preliminary data.</text>
</comment>
<dbReference type="RefSeq" id="WP_130199487.1">
    <property type="nucleotide sequence ID" value="NZ_QVFV01000004.1"/>
</dbReference>
<accession>A0A4Q7E5N0</accession>
<proteinExistence type="predicted"/>
<dbReference type="AlphaFoldDB" id="A0A4Q7E5N0"/>
<evidence type="ECO:0000313" key="1">
    <source>
        <dbReference type="EMBL" id="RZM77260.1"/>
    </source>
</evidence>
<name>A0A4Q7E5N0_9CYAN</name>
<protein>
    <submittedName>
        <fullName evidence="1">Uncharacterized protein</fullName>
    </submittedName>
</protein>
<sequence length="263" mass="30582">MPKIYLISEQFAVPIKSSERYAHCWQLMEKELYLLKVATEQIMRRDIPAHAPPECTEAYTIKGGPRNTDLFHEFLKDWMSNELVLYRGFPGFHRCWPHLLKGILRSQGETDYPTWTMDVVDTCWLPTADIDTAQGASLQLKDRYIPALSLYEPIPIGFTVKIAAGSKKNLPLCWTNPGEILVKGPLWTGQYHFQSITWYVNNFPHFHTWPIGITNLTLPQQRPFEPATHAITRQWWANCYEWMRLVCSASPYNIAPLMPQTWR</sequence>
<reference evidence="1 2" key="1">
    <citation type="submission" date="2018-11" db="EMBL/GenBank/DDBJ databases">
        <title>Whole genome sequencing of an environmental sample.</title>
        <authorList>
            <person name="Sarangi A.N."/>
            <person name="Singh D."/>
            <person name="Tripathy S."/>
        </authorList>
    </citation>
    <scope>NUCLEOTIDE SEQUENCE [LARGE SCALE GENOMIC DNA]</scope>
    <source>
        <strain evidence="1 2">Lakshadweep</strain>
    </source>
</reference>
<organism evidence="1 2">
    <name type="scientific">Leptolyngbya iicbica LK</name>
    <dbReference type="NCBI Taxonomy" id="2294035"/>
    <lineage>
        <taxon>Bacteria</taxon>
        <taxon>Bacillati</taxon>
        <taxon>Cyanobacteriota</taxon>
        <taxon>Cyanophyceae</taxon>
        <taxon>Leptolyngbyales</taxon>
        <taxon>Leptolyngbyaceae</taxon>
        <taxon>Leptolyngbya group</taxon>
        <taxon>Leptolyngbya</taxon>
        <taxon>Leptolyngbya iicbica</taxon>
    </lineage>
</organism>
<dbReference type="Proteomes" id="UP000292459">
    <property type="component" value="Unassembled WGS sequence"/>
</dbReference>
<dbReference type="OrthoDB" id="5445630at2"/>